<evidence type="ECO:0000256" key="1">
    <source>
        <dbReference type="SAM" id="MobiDB-lite"/>
    </source>
</evidence>
<feature type="compositionally biased region" description="Basic and acidic residues" evidence="1">
    <location>
        <begin position="118"/>
        <end position="134"/>
    </location>
</feature>
<dbReference type="AlphaFoldDB" id="A0A4S4F4Q8"/>
<feature type="region of interest" description="Disordered" evidence="1">
    <location>
        <begin position="167"/>
        <end position="214"/>
    </location>
</feature>
<evidence type="ECO:0000313" key="2">
    <source>
        <dbReference type="EMBL" id="THG23766.1"/>
    </source>
</evidence>
<dbReference type="PANTHER" id="PTHR36757:SF1">
    <property type="entry name" value="GENOME ASSEMBLY, CHROMOSOME: A04"/>
    <property type="match status" value="1"/>
</dbReference>
<feature type="compositionally biased region" description="Pro residues" evidence="1">
    <location>
        <begin position="90"/>
        <end position="101"/>
    </location>
</feature>
<accession>A0A4S4F4Q8</accession>
<keyword evidence="3" id="KW-1185">Reference proteome</keyword>
<sequence>MAVELCSENSSPGLITSPRISFSHDLSQSDIAPIEQRVLRSNSSSGIDFNFCIRDGYDQQSSSADELFSDGKIRPIQIKKKMALLQQTHQPPPPPPPPPQTPDHHIVNKTCETSNNEGLKEAKLTSSGSDEKQNSKSFWRFKRSSSLNCGSGYGRSLCPLPLLSRSNSTGSANHHHTHKHNSQKNSSSVSASKPSSQFSGSHQKPPLKKSYASHGNGVRVNPVLNVPSGNLFGLGLGPLLIHHVVVHSAPFVLNQFPLGSSFNWFYGRLGCSASGWQRFEESSGFGRQYILLRYELTYTTFSAVDKILTPRGEEQLTTLILPRFKSLRQIGLEASDSNLYPENMVGESLMQLAKRKNAERIPAWRRTETIRSEPAAVTESSPPVIVEETAQIETVEME</sequence>
<dbReference type="PANTHER" id="PTHR36757">
    <property type="entry name" value="BNAANNG22500D PROTEIN"/>
    <property type="match status" value="1"/>
</dbReference>
<feature type="region of interest" description="Disordered" evidence="1">
    <location>
        <begin position="86"/>
        <end position="136"/>
    </location>
</feature>
<evidence type="ECO:0000313" key="3">
    <source>
        <dbReference type="Proteomes" id="UP000306102"/>
    </source>
</evidence>
<organism evidence="2 3">
    <name type="scientific">Camellia sinensis var. sinensis</name>
    <name type="common">China tea</name>
    <dbReference type="NCBI Taxonomy" id="542762"/>
    <lineage>
        <taxon>Eukaryota</taxon>
        <taxon>Viridiplantae</taxon>
        <taxon>Streptophyta</taxon>
        <taxon>Embryophyta</taxon>
        <taxon>Tracheophyta</taxon>
        <taxon>Spermatophyta</taxon>
        <taxon>Magnoliopsida</taxon>
        <taxon>eudicotyledons</taxon>
        <taxon>Gunneridae</taxon>
        <taxon>Pentapetalae</taxon>
        <taxon>asterids</taxon>
        <taxon>Ericales</taxon>
        <taxon>Theaceae</taxon>
        <taxon>Camellia</taxon>
    </lineage>
</organism>
<feature type="compositionally biased region" description="Basic residues" evidence="1">
    <location>
        <begin position="173"/>
        <end position="182"/>
    </location>
</feature>
<comment type="caution">
    <text evidence="2">The sequence shown here is derived from an EMBL/GenBank/DDBJ whole genome shotgun (WGS) entry which is preliminary data.</text>
</comment>
<dbReference type="EMBL" id="SDRB02000152">
    <property type="protein sequence ID" value="THG23766.1"/>
    <property type="molecule type" value="Genomic_DNA"/>
</dbReference>
<dbReference type="Proteomes" id="UP000306102">
    <property type="component" value="Unassembled WGS sequence"/>
</dbReference>
<name>A0A4S4F4Q8_CAMSN</name>
<feature type="compositionally biased region" description="Low complexity" evidence="1">
    <location>
        <begin position="183"/>
        <end position="199"/>
    </location>
</feature>
<gene>
    <name evidence="2" type="ORF">TEA_011656</name>
</gene>
<protein>
    <submittedName>
        <fullName evidence="2">Uncharacterized protein</fullName>
    </submittedName>
</protein>
<reference evidence="2 3" key="1">
    <citation type="journal article" date="2018" name="Proc. Natl. Acad. Sci. U.S.A.">
        <title>Draft genome sequence of Camellia sinensis var. sinensis provides insights into the evolution of the tea genome and tea quality.</title>
        <authorList>
            <person name="Wei C."/>
            <person name="Yang H."/>
            <person name="Wang S."/>
            <person name="Zhao J."/>
            <person name="Liu C."/>
            <person name="Gao L."/>
            <person name="Xia E."/>
            <person name="Lu Y."/>
            <person name="Tai Y."/>
            <person name="She G."/>
            <person name="Sun J."/>
            <person name="Cao H."/>
            <person name="Tong W."/>
            <person name="Gao Q."/>
            <person name="Li Y."/>
            <person name="Deng W."/>
            <person name="Jiang X."/>
            <person name="Wang W."/>
            <person name="Chen Q."/>
            <person name="Zhang S."/>
            <person name="Li H."/>
            <person name="Wu J."/>
            <person name="Wang P."/>
            <person name="Li P."/>
            <person name="Shi C."/>
            <person name="Zheng F."/>
            <person name="Jian J."/>
            <person name="Huang B."/>
            <person name="Shan D."/>
            <person name="Shi M."/>
            <person name="Fang C."/>
            <person name="Yue Y."/>
            <person name="Li F."/>
            <person name="Li D."/>
            <person name="Wei S."/>
            <person name="Han B."/>
            <person name="Jiang C."/>
            <person name="Yin Y."/>
            <person name="Xia T."/>
            <person name="Zhang Z."/>
            <person name="Bennetzen J.L."/>
            <person name="Zhao S."/>
            <person name="Wan X."/>
        </authorList>
    </citation>
    <scope>NUCLEOTIDE SEQUENCE [LARGE SCALE GENOMIC DNA]</scope>
    <source>
        <strain evidence="3">cv. Shuchazao</strain>
        <tissue evidence="2">Leaf</tissue>
    </source>
</reference>
<proteinExistence type="predicted"/>